<dbReference type="PANTHER" id="PTHR43084:SF1">
    <property type="entry name" value="PERSULFIDE DIOXYGENASE ETHE1, MITOCHONDRIAL"/>
    <property type="match status" value="1"/>
</dbReference>
<reference evidence="5 6" key="1">
    <citation type="submission" date="2016-10" db="EMBL/GenBank/DDBJ databases">
        <authorList>
            <person name="de Groot N.N."/>
        </authorList>
    </citation>
    <scope>NUCLEOTIDE SEQUENCE [LARGE SCALE GENOMIC DNA]</scope>
    <source>
        <strain evidence="5 6">DSM 44945</strain>
    </source>
</reference>
<dbReference type="GO" id="GO:0017001">
    <property type="term" value="P:antibiotic catabolic process"/>
    <property type="evidence" value="ECO:0007669"/>
    <property type="project" value="InterPro"/>
</dbReference>
<evidence type="ECO:0000256" key="2">
    <source>
        <dbReference type="ARBA" id="ARBA00022723"/>
    </source>
</evidence>
<dbReference type="InterPro" id="IPR051682">
    <property type="entry name" value="Mito_Persulfide_Diox"/>
</dbReference>
<accession>A0A1I2MPE3</accession>
<evidence type="ECO:0000256" key="1">
    <source>
        <dbReference type="ARBA" id="ARBA00001947"/>
    </source>
</evidence>
<dbReference type="InterPro" id="IPR001018">
    <property type="entry name" value="Beta-lactamase_class-B_CS"/>
</dbReference>
<dbReference type="Proteomes" id="UP000198661">
    <property type="component" value="Unassembled WGS sequence"/>
</dbReference>
<dbReference type="Gene3D" id="3.60.15.10">
    <property type="entry name" value="Ribonuclease Z/Hydroxyacylglutathione hydrolase-like"/>
    <property type="match status" value="1"/>
</dbReference>
<evidence type="ECO:0000313" key="5">
    <source>
        <dbReference type="EMBL" id="SFF91236.1"/>
    </source>
</evidence>
<proteinExistence type="predicted"/>
<evidence type="ECO:0000313" key="6">
    <source>
        <dbReference type="Proteomes" id="UP000198661"/>
    </source>
</evidence>
<dbReference type="SUPFAM" id="SSF56281">
    <property type="entry name" value="Metallo-hydrolase/oxidoreductase"/>
    <property type="match status" value="1"/>
</dbReference>
<evidence type="ECO:0000256" key="3">
    <source>
        <dbReference type="ARBA" id="ARBA00022801"/>
    </source>
</evidence>
<dbReference type="GO" id="GO:0006749">
    <property type="term" value="P:glutathione metabolic process"/>
    <property type="evidence" value="ECO:0007669"/>
    <property type="project" value="TreeGrafter"/>
</dbReference>
<dbReference type="EMBL" id="FOOK01000008">
    <property type="protein sequence ID" value="SFF91236.1"/>
    <property type="molecule type" value="Genomic_DNA"/>
</dbReference>
<keyword evidence="6" id="KW-1185">Reference proteome</keyword>
<keyword evidence="3" id="KW-0378">Hydrolase</keyword>
<dbReference type="GO" id="GO:0008800">
    <property type="term" value="F:beta-lactamase activity"/>
    <property type="evidence" value="ECO:0007669"/>
    <property type="project" value="InterPro"/>
</dbReference>
<evidence type="ECO:0008006" key="7">
    <source>
        <dbReference type="Google" id="ProtNLM"/>
    </source>
</evidence>
<gene>
    <name evidence="5" type="ORF">SAMN04488025_10888</name>
</gene>
<comment type="cofactor">
    <cofactor evidence="1">
        <name>Zn(2+)</name>
        <dbReference type="ChEBI" id="CHEBI:29105"/>
    </cofactor>
</comment>
<dbReference type="AlphaFoldDB" id="A0A1I2MPE3"/>
<evidence type="ECO:0000256" key="4">
    <source>
        <dbReference type="ARBA" id="ARBA00022833"/>
    </source>
</evidence>
<organism evidence="5 6">
    <name type="scientific">Planifilum fulgidum</name>
    <dbReference type="NCBI Taxonomy" id="201973"/>
    <lineage>
        <taxon>Bacteria</taxon>
        <taxon>Bacillati</taxon>
        <taxon>Bacillota</taxon>
        <taxon>Bacilli</taxon>
        <taxon>Bacillales</taxon>
        <taxon>Thermoactinomycetaceae</taxon>
        <taxon>Planifilum</taxon>
    </lineage>
</organism>
<name>A0A1I2MPE3_9BACL</name>
<dbReference type="PROSITE" id="PS00743">
    <property type="entry name" value="BETA_LACTAMASE_B_1"/>
    <property type="match status" value="1"/>
</dbReference>
<dbReference type="GO" id="GO:0070813">
    <property type="term" value="P:hydrogen sulfide metabolic process"/>
    <property type="evidence" value="ECO:0007669"/>
    <property type="project" value="TreeGrafter"/>
</dbReference>
<keyword evidence="4" id="KW-0862">Zinc</keyword>
<dbReference type="PANTHER" id="PTHR43084">
    <property type="entry name" value="PERSULFIDE DIOXYGENASE ETHE1"/>
    <property type="match status" value="1"/>
</dbReference>
<sequence>MIRQAIRPPGCLRYVVASRSEAVIVNPLRHIDEYLRWIKDKGLKVVTVLDTHVHADRIGGDPFGRAAGSRRHPPR</sequence>
<dbReference type="STRING" id="201973.SAMN04488025_10888"/>
<dbReference type="GO" id="GO:0008270">
    <property type="term" value="F:zinc ion binding"/>
    <property type="evidence" value="ECO:0007669"/>
    <property type="project" value="InterPro"/>
</dbReference>
<keyword evidence="2" id="KW-0479">Metal-binding</keyword>
<dbReference type="GO" id="GO:0050313">
    <property type="term" value="F:sulfur dioxygenase activity"/>
    <property type="evidence" value="ECO:0007669"/>
    <property type="project" value="TreeGrafter"/>
</dbReference>
<protein>
    <recommendedName>
        <fullName evidence="7">Metallo-beta-lactamase superfamily protein</fullName>
    </recommendedName>
</protein>
<dbReference type="InterPro" id="IPR036866">
    <property type="entry name" value="RibonucZ/Hydroxyglut_hydro"/>
</dbReference>